<keyword evidence="7 10" id="KW-0235">DNA replication</keyword>
<dbReference type="CDD" id="cd00140">
    <property type="entry name" value="beta_clamp"/>
    <property type="match status" value="1"/>
</dbReference>
<dbReference type="Pfam" id="PF02767">
    <property type="entry name" value="DNA_pol3_beta_2"/>
    <property type="match status" value="1"/>
</dbReference>
<keyword evidence="9" id="KW-0238">DNA-binding</keyword>
<keyword evidence="15" id="KW-1185">Reference proteome</keyword>
<keyword evidence="8 10" id="KW-0239">DNA-directed DNA polymerase</keyword>
<protein>
    <recommendedName>
        <fullName evidence="3 10">Beta sliding clamp</fullName>
    </recommendedName>
</protein>
<organism evidence="14 15">
    <name type="scientific">Dethiosulfatibacter aminovorans DSM 17477</name>
    <dbReference type="NCBI Taxonomy" id="1121476"/>
    <lineage>
        <taxon>Bacteria</taxon>
        <taxon>Bacillati</taxon>
        <taxon>Bacillota</taxon>
        <taxon>Tissierellia</taxon>
        <taxon>Dethiosulfatibacter</taxon>
    </lineage>
</organism>
<feature type="domain" description="DNA polymerase III beta sliding clamp central" evidence="12">
    <location>
        <begin position="130"/>
        <end position="240"/>
    </location>
</feature>
<dbReference type="RefSeq" id="WP_073045644.1">
    <property type="nucleotide sequence ID" value="NZ_FQZL01000004.1"/>
</dbReference>
<name>A0A1M6AM81_9FIRM</name>
<sequence length="366" mass="41163">MKCNVNQSDLSKAIGIVQKAVSVRTTTPILTGILMEVENNKLSLTATDLDLGIKTTIDCQSSEDGAIVANARLISDFVRKLPSKSSIEITTDEYNKMDIKCMKSDFVILCNSADEYPSNTFYNEGMSINMKSQALKRLIKYTTFAAAQDNMKPVLTGCLMELEQNVCTFAAIDGYRLSVKKEEVEFDGECNIIIPSKSLLEVSRILEDEDQDVEMLVSETHVSFVFDDTVIISNLLEGEFIKYKDIIKDGYQTKINIKTIDLKNSIERVSLLAREDKNNLIIITIEDDNLKIESTSEYGNAEENIEVQMEGDDIKIGFNSKYILDLLRVVEDDELSAIFQGSLNPCIFKLPENEEFIYLVLPVRIS</sequence>
<keyword evidence="5 10" id="KW-0808">Transferase</keyword>
<evidence type="ECO:0000256" key="4">
    <source>
        <dbReference type="ARBA" id="ARBA00022490"/>
    </source>
</evidence>
<dbReference type="GO" id="GO:0008408">
    <property type="term" value="F:3'-5' exonuclease activity"/>
    <property type="evidence" value="ECO:0007669"/>
    <property type="project" value="InterPro"/>
</dbReference>
<dbReference type="SMART" id="SM00480">
    <property type="entry name" value="POL3Bc"/>
    <property type="match status" value="1"/>
</dbReference>
<dbReference type="InterPro" id="IPR046938">
    <property type="entry name" value="DNA_clamp_sf"/>
</dbReference>
<keyword evidence="6 10" id="KW-0548">Nucleotidyltransferase</keyword>
<proteinExistence type="inferred from homology"/>
<evidence type="ECO:0000313" key="14">
    <source>
        <dbReference type="EMBL" id="SHI37333.1"/>
    </source>
</evidence>
<dbReference type="SUPFAM" id="SSF55979">
    <property type="entry name" value="DNA clamp"/>
    <property type="match status" value="3"/>
</dbReference>
<dbReference type="GO" id="GO:0005737">
    <property type="term" value="C:cytoplasm"/>
    <property type="evidence" value="ECO:0007669"/>
    <property type="project" value="UniProtKB-SubCell"/>
</dbReference>
<evidence type="ECO:0000256" key="5">
    <source>
        <dbReference type="ARBA" id="ARBA00022679"/>
    </source>
</evidence>
<evidence type="ECO:0000259" key="12">
    <source>
        <dbReference type="Pfam" id="PF02767"/>
    </source>
</evidence>
<comment type="function">
    <text evidence="10">Confers DNA tethering and processivity to DNA polymerases and other proteins. Acts as a clamp, forming a ring around DNA (a reaction catalyzed by the clamp-loading complex) which diffuses in an ATP-independent manner freely and bidirectionally along dsDNA. Initially characterized for its ability to contact the catalytic subunit of DNA polymerase III (Pol III), a complex, multichain enzyme responsible for most of the replicative synthesis in bacteria; Pol III exhibits 3'-5' exonuclease proofreading activity. The beta chain is required for initiation of replication as well as for processivity of DNA replication.</text>
</comment>
<dbReference type="GO" id="GO:0003887">
    <property type="term" value="F:DNA-directed DNA polymerase activity"/>
    <property type="evidence" value="ECO:0007669"/>
    <property type="project" value="UniProtKB-UniRule"/>
</dbReference>
<dbReference type="Gene3D" id="3.10.150.10">
    <property type="entry name" value="DNA Polymerase III, subunit A, domain 2"/>
    <property type="match status" value="1"/>
</dbReference>
<reference evidence="14 15" key="1">
    <citation type="submission" date="2016-11" db="EMBL/GenBank/DDBJ databases">
        <authorList>
            <person name="Jaros S."/>
            <person name="Januszkiewicz K."/>
            <person name="Wedrychowicz H."/>
        </authorList>
    </citation>
    <scope>NUCLEOTIDE SEQUENCE [LARGE SCALE GENOMIC DNA]</scope>
    <source>
        <strain evidence="14 15">DSM 17477</strain>
    </source>
</reference>
<comment type="subcellular location">
    <subcellularLocation>
        <location evidence="1 10">Cytoplasm</location>
    </subcellularLocation>
</comment>
<feature type="domain" description="DNA polymerase III beta sliding clamp N-terminal" evidence="11">
    <location>
        <begin position="1"/>
        <end position="118"/>
    </location>
</feature>
<dbReference type="InterPro" id="IPR001001">
    <property type="entry name" value="DNA_polIII_beta"/>
</dbReference>
<dbReference type="AlphaFoldDB" id="A0A1M6AM81"/>
<dbReference type="Pfam" id="PF02768">
    <property type="entry name" value="DNA_pol3_beta_3"/>
    <property type="match status" value="1"/>
</dbReference>
<dbReference type="InterPro" id="IPR022637">
    <property type="entry name" value="DNA_polIII_beta_cen"/>
</dbReference>
<dbReference type="PANTHER" id="PTHR30478">
    <property type="entry name" value="DNA POLYMERASE III SUBUNIT BETA"/>
    <property type="match status" value="1"/>
</dbReference>
<dbReference type="GO" id="GO:0003677">
    <property type="term" value="F:DNA binding"/>
    <property type="evidence" value="ECO:0007669"/>
    <property type="project" value="UniProtKB-UniRule"/>
</dbReference>
<dbReference type="InterPro" id="IPR022635">
    <property type="entry name" value="DNA_polIII_beta_C"/>
</dbReference>
<evidence type="ECO:0000259" key="13">
    <source>
        <dbReference type="Pfam" id="PF02768"/>
    </source>
</evidence>
<evidence type="ECO:0000256" key="9">
    <source>
        <dbReference type="ARBA" id="ARBA00023125"/>
    </source>
</evidence>
<dbReference type="InterPro" id="IPR022634">
    <property type="entry name" value="DNA_polIII_beta_N"/>
</dbReference>
<dbReference type="NCBIfam" id="TIGR00663">
    <property type="entry name" value="dnan"/>
    <property type="match status" value="1"/>
</dbReference>
<evidence type="ECO:0000256" key="7">
    <source>
        <dbReference type="ARBA" id="ARBA00022705"/>
    </source>
</evidence>
<evidence type="ECO:0000256" key="6">
    <source>
        <dbReference type="ARBA" id="ARBA00022695"/>
    </source>
</evidence>
<comment type="similarity">
    <text evidence="2 10">Belongs to the beta sliding clamp family.</text>
</comment>
<evidence type="ECO:0000259" key="11">
    <source>
        <dbReference type="Pfam" id="PF00712"/>
    </source>
</evidence>
<evidence type="ECO:0000256" key="10">
    <source>
        <dbReference type="PIRNR" id="PIRNR000804"/>
    </source>
</evidence>
<evidence type="ECO:0000313" key="15">
    <source>
        <dbReference type="Proteomes" id="UP000184052"/>
    </source>
</evidence>
<dbReference type="PIRSF" id="PIRSF000804">
    <property type="entry name" value="DNA_pol_III_b"/>
    <property type="match status" value="1"/>
</dbReference>
<evidence type="ECO:0000256" key="1">
    <source>
        <dbReference type="ARBA" id="ARBA00004496"/>
    </source>
</evidence>
<gene>
    <name evidence="14" type="ORF">SAMN02745751_00165</name>
</gene>
<dbReference type="GO" id="GO:0009360">
    <property type="term" value="C:DNA polymerase III complex"/>
    <property type="evidence" value="ECO:0007669"/>
    <property type="project" value="InterPro"/>
</dbReference>
<dbReference type="EMBL" id="FQZL01000004">
    <property type="protein sequence ID" value="SHI37333.1"/>
    <property type="molecule type" value="Genomic_DNA"/>
</dbReference>
<evidence type="ECO:0000256" key="3">
    <source>
        <dbReference type="ARBA" id="ARBA00021035"/>
    </source>
</evidence>
<dbReference type="GO" id="GO:0006271">
    <property type="term" value="P:DNA strand elongation involved in DNA replication"/>
    <property type="evidence" value="ECO:0007669"/>
    <property type="project" value="TreeGrafter"/>
</dbReference>
<keyword evidence="4 10" id="KW-0963">Cytoplasm</keyword>
<dbReference type="STRING" id="1121476.SAMN02745751_00165"/>
<dbReference type="Pfam" id="PF00712">
    <property type="entry name" value="DNA_pol3_beta"/>
    <property type="match status" value="1"/>
</dbReference>
<evidence type="ECO:0000256" key="2">
    <source>
        <dbReference type="ARBA" id="ARBA00010752"/>
    </source>
</evidence>
<evidence type="ECO:0000256" key="8">
    <source>
        <dbReference type="ARBA" id="ARBA00022932"/>
    </source>
</evidence>
<accession>A0A1M6AM81</accession>
<dbReference type="Gene3D" id="3.70.10.10">
    <property type="match status" value="1"/>
</dbReference>
<feature type="domain" description="DNA polymerase III beta sliding clamp C-terminal" evidence="13">
    <location>
        <begin position="248"/>
        <end position="364"/>
    </location>
</feature>
<comment type="subunit">
    <text evidence="10">Forms a ring-shaped head-to-tail homodimer around DNA.</text>
</comment>
<dbReference type="Proteomes" id="UP000184052">
    <property type="component" value="Unassembled WGS sequence"/>
</dbReference>
<dbReference type="PANTHER" id="PTHR30478:SF0">
    <property type="entry name" value="BETA SLIDING CLAMP"/>
    <property type="match status" value="1"/>
</dbReference>